<comment type="caution">
    <text evidence="7">The sequence shown here is derived from an EMBL/GenBank/DDBJ whole genome shotgun (WGS) entry which is preliminary data.</text>
</comment>
<reference evidence="7 8" key="1">
    <citation type="submission" date="2018-03" db="EMBL/GenBank/DDBJ databases">
        <title>Genomic Encyclopedia of Archaeal and Bacterial Type Strains, Phase II (KMG-II): from individual species to whole genera.</title>
        <authorList>
            <person name="Goeker M."/>
        </authorList>
    </citation>
    <scope>NUCLEOTIDE SEQUENCE [LARGE SCALE GENOMIC DNA]</scope>
    <source>
        <strain evidence="7 8">DSM 27267</strain>
    </source>
</reference>
<dbReference type="EMBL" id="BLAU01000001">
    <property type="protein sequence ID" value="GET20170.1"/>
    <property type="molecule type" value="Genomic_DNA"/>
</dbReference>
<dbReference type="EMBL" id="PYGC01000001">
    <property type="protein sequence ID" value="PSK85550.1"/>
    <property type="molecule type" value="Genomic_DNA"/>
</dbReference>
<keyword evidence="5" id="KW-0811">Translocation</keyword>
<dbReference type="GO" id="GO:0009977">
    <property type="term" value="F:proton motive force dependent protein transmembrane transporter activity"/>
    <property type="evidence" value="ECO:0007669"/>
    <property type="project" value="TreeGrafter"/>
</dbReference>
<comment type="caution">
    <text evidence="5">Lacks conserved residue(s) required for the propagation of feature annotation.</text>
</comment>
<feature type="transmembrane region" description="Helical" evidence="5">
    <location>
        <begin position="217"/>
        <end position="243"/>
    </location>
</feature>
<dbReference type="GO" id="GO:0033281">
    <property type="term" value="C:TAT protein transport complex"/>
    <property type="evidence" value="ECO:0007669"/>
    <property type="project" value="UniProtKB-UniRule"/>
</dbReference>
<comment type="similarity">
    <text evidence="5">Belongs to the TatC family.</text>
</comment>
<evidence type="ECO:0000313" key="6">
    <source>
        <dbReference type="EMBL" id="GET20170.1"/>
    </source>
</evidence>
<dbReference type="HAMAP" id="MF_00902">
    <property type="entry name" value="TatC"/>
    <property type="match status" value="1"/>
</dbReference>
<name>A0A2P8CKQ8_9BACT</name>
<evidence type="ECO:0000313" key="9">
    <source>
        <dbReference type="Proteomes" id="UP000396862"/>
    </source>
</evidence>
<feature type="transmembrane region" description="Helical" evidence="5">
    <location>
        <begin position="131"/>
        <end position="152"/>
    </location>
</feature>
<accession>A0A2P8CKQ8</accession>
<dbReference type="PRINTS" id="PR01840">
    <property type="entry name" value="TATCFAMILY"/>
</dbReference>
<evidence type="ECO:0000256" key="2">
    <source>
        <dbReference type="ARBA" id="ARBA00022692"/>
    </source>
</evidence>
<dbReference type="Proteomes" id="UP000396862">
    <property type="component" value="Unassembled WGS sequence"/>
</dbReference>
<evidence type="ECO:0000256" key="1">
    <source>
        <dbReference type="ARBA" id="ARBA00004141"/>
    </source>
</evidence>
<protein>
    <recommendedName>
        <fullName evidence="5">Sec-independent protein translocase protein TatC</fullName>
    </recommendedName>
</protein>
<keyword evidence="4 5" id="KW-0472">Membrane</keyword>
<dbReference type="AlphaFoldDB" id="A0A2P8CKQ8"/>
<feature type="transmembrane region" description="Helical" evidence="5">
    <location>
        <begin position="255"/>
        <end position="271"/>
    </location>
</feature>
<dbReference type="GO" id="GO:0065002">
    <property type="term" value="P:intracellular protein transmembrane transport"/>
    <property type="evidence" value="ECO:0007669"/>
    <property type="project" value="TreeGrafter"/>
</dbReference>
<evidence type="ECO:0000313" key="7">
    <source>
        <dbReference type="EMBL" id="PSK85550.1"/>
    </source>
</evidence>
<evidence type="ECO:0000256" key="4">
    <source>
        <dbReference type="ARBA" id="ARBA00023136"/>
    </source>
</evidence>
<keyword evidence="3 5" id="KW-1133">Transmembrane helix</keyword>
<keyword evidence="9" id="KW-1185">Reference proteome</keyword>
<proteinExistence type="inferred from homology"/>
<comment type="function">
    <text evidence="5">Part of the twin-arginine translocation (Tat) system that transports large folded proteins containing a characteristic twin-arginine motif in their signal peptide across membranes.</text>
</comment>
<evidence type="ECO:0000313" key="8">
    <source>
        <dbReference type="Proteomes" id="UP000240621"/>
    </source>
</evidence>
<dbReference type="NCBIfam" id="TIGR00945">
    <property type="entry name" value="tatC"/>
    <property type="match status" value="1"/>
</dbReference>
<keyword evidence="5" id="KW-0813">Transport</keyword>
<keyword evidence="5" id="KW-0653">Protein transport</keyword>
<dbReference type="PANTHER" id="PTHR30371:SF0">
    <property type="entry name" value="SEC-INDEPENDENT PROTEIN TRANSLOCASE PROTEIN TATC, CHLOROPLASTIC-RELATED"/>
    <property type="match status" value="1"/>
</dbReference>
<evidence type="ECO:0000256" key="3">
    <source>
        <dbReference type="ARBA" id="ARBA00022989"/>
    </source>
</evidence>
<dbReference type="Proteomes" id="UP000240621">
    <property type="component" value="Unassembled WGS sequence"/>
</dbReference>
<reference evidence="6 9" key="2">
    <citation type="submission" date="2019-10" db="EMBL/GenBank/DDBJ databases">
        <title>Prolixibacter strains distinguished by the presence of nitrate reductase genes were adept at nitrate-dependent anaerobic corrosion of metallic iron and carbon steel.</title>
        <authorList>
            <person name="Iino T."/>
            <person name="Shono N."/>
            <person name="Ito K."/>
            <person name="Nakamura R."/>
            <person name="Sueoka K."/>
            <person name="Harayama S."/>
            <person name="Ohkuma M."/>
        </authorList>
    </citation>
    <scope>NUCLEOTIDE SEQUENCE [LARGE SCALE GENOMIC DNA]</scope>
    <source>
        <strain evidence="6 9">MIC1-1</strain>
    </source>
</reference>
<comment type="subunit">
    <text evidence="5">Forms a complex with TatA.</text>
</comment>
<evidence type="ECO:0000256" key="5">
    <source>
        <dbReference type="HAMAP-Rule" id="MF_00902"/>
    </source>
</evidence>
<keyword evidence="5" id="KW-1003">Cell membrane</keyword>
<dbReference type="Pfam" id="PF00902">
    <property type="entry name" value="TatC"/>
    <property type="match status" value="1"/>
</dbReference>
<dbReference type="InterPro" id="IPR002033">
    <property type="entry name" value="TatC"/>
</dbReference>
<feature type="transmembrane region" description="Helical" evidence="5">
    <location>
        <begin position="173"/>
        <end position="197"/>
    </location>
</feature>
<dbReference type="PANTHER" id="PTHR30371">
    <property type="entry name" value="SEC-INDEPENDENT PROTEIN TRANSLOCASE PROTEIN TATC"/>
    <property type="match status" value="1"/>
</dbReference>
<keyword evidence="2 5" id="KW-0812">Transmembrane</keyword>
<organism evidence="7 8">
    <name type="scientific">Prolixibacter denitrificans</name>
    <dbReference type="NCBI Taxonomy" id="1541063"/>
    <lineage>
        <taxon>Bacteria</taxon>
        <taxon>Pseudomonadati</taxon>
        <taxon>Bacteroidota</taxon>
        <taxon>Bacteroidia</taxon>
        <taxon>Marinilabiliales</taxon>
        <taxon>Prolixibacteraceae</taxon>
        <taxon>Prolixibacter</taxon>
    </lineage>
</organism>
<feature type="transmembrane region" description="Helical" evidence="5">
    <location>
        <begin position="61"/>
        <end position="82"/>
    </location>
</feature>
<comment type="subcellular location">
    <subcellularLocation>
        <location evidence="5">Cell membrane</location>
        <topology evidence="5">Multi-pass membrane protein</topology>
    </subcellularLocation>
    <subcellularLocation>
        <location evidence="1">Membrane</location>
        <topology evidence="1">Multi-pass membrane protein</topology>
    </subcellularLocation>
</comment>
<dbReference type="GO" id="GO:0043953">
    <property type="term" value="P:protein transport by the Tat complex"/>
    <property type="evidence" value="ECO:0007669"/>
    <property type="project" value="UniProtKB-UniRule"/>
</dbReference>
<sequence>MYICLEFYWSNILQIKPKHANLNLMAEQEKLPGGKSTNENRKKKNEEMSFLEHLEVLRWHLVRAVVAVVIFAILAFANYHFIFDTLILKPKTPEFATNQFFNWISQVLNIPALAINDKPLQIININMAGQFATHIKISLLGGVILGFPYLFWEFWRFIKPALYEKEQKYATGAVLYSSALFILGILFGYYLIVPLSVNFLGSYDISDQITNQINLSSYISTVSSIVLAGGVVFELPVAIYFLSKVGLVTPAFMRRYRRHAYIVLLLLSAIITPPDVFSQIMVCFPLVFLYEIGIVISKRVANKREEDLLEA</sequence>
<gene>
    <name evidence="5 6" type="primary">tatC</name>
    <name evidence="7" type="ORF">CLV93_101513</name>
    <name evidence="6" type="ORF">JCM18694_04160</name>
</gene>